<proteinExistence type="inferred from homology"/>
<dbReference type="GO" id="GO:0003676">
    <property type="term" value="F:nucleic acid binding"/>
    <property type="evidence" value="ECO:0007669"/>
    <property type="project" value="InterPro"/>
</dbReference>
<accession>A0A2K4MNP3</accession>
<reference evidence="10 11" key="1">
    <citation type="submission" date="2018-01" db="EMBL/GenBank/DDBJ databases">
        <title>Genomic Sequence of Chromobacterium MWU13-2610 from wild cranberry bogs within the Cape Cod National Seashore.</title>
        <authorList>
            <person name="O'Hara-Hanley K."/>
            <person name="Soby S."/>
            <person name="Harrison A."/>
        </authorList>
    </citation>
    <scope>NUCLEOTIDE SEQUENCE [LARGE SCALE GENOMIC DNA]</scope>
    <source>
        <strain evidence="10 11">MWU13-2610</strain>
    </source>
</reference>
<evidence type="ECO:0000313" key="10">
    <source>
        <dbReference type="EMBL" id="POA98688.1"/>
    </source>
</evidence>
<dbReference type="Pfam" id="PF02601">
    <property type="entry name" value="Exonuc_VII_L"/>
    <property type="match status" value="1"/>
</dbReference>
<keyword evidence="2 5" id="KW-0540">Nuclease</keyword>
<keyword evidence="7" id="KW-0175">Coiled coil</keyword>
<dbReference type="Pfam" id="PF13742">
    <property type="entry name" value="tRNA_anti_2"/>
    <property type="match status" value="1"/>
</dbReference>
<dbReference type="InterPro" id="IPR020579">
    <property type="entry name" value="Exonuc_VII_lsu_C"/>
</dbReference>
<keyword evidence="3 5" id="KW-0378">Hydrolase</keyword>
<dbReference type="EMBL" id="PPTF01000043">
    <property type="protein sequence ID" value="POA98688.1"/>
    <property type="molecule type" value="Genomic_DNA"/>
</dbReference>
<evidence type="ECO:0000256" key="2">
    <source>
        <dbReference type="ARBA" id="ARBA00022722"/>
    </source>
</evidence>
<protein>
    <recommendedName>
        <fullName evidence="5">Exodeoxyribonuclease 7 large subunit</fullName>
        <ecNumber evidence="5">3.1.11.6</ecNumber>
    </recommendedName>
    <alternativeName>
        <fullName evidence="5">Exodeoxyribonuclease VII large subunit</fullName>
        <shortName evidence="5">Exonuclease VII large subunit</shortName>
    </alternativeName>
</protein>
<comment type="subcellular location">
    <subcellularLocation>
        <location evidence="5 6">Cytoplasm</location>
    </subcellularLocation>
</comment>
<keyword evidence="4 5" id="KW-0269">Exonuclease</keyword>
<comment type="caution">
    <text evidence="10">The sequence shown here is derived from an EMBL/GenBank/DDBJ whole genome shotgun (WGS) entry which is preliminary data.</text>
</comment>
<keyword evidence="11" id="KW-1185">Reference proteome</keyword>
<evidence type="ECO:0000259" key="9">
    <source>
        <dbReference type="Pfam" id="PF13742"/>
    </source>
</evidence>
<comment type="catalytic activity">
    <reaction evidence="5 6">
        <text>Exonucleolytic cleavage in either 5'- to 3'- or 3'- to 5'-direction to yield nucleoside 5'-phosphates.</text>
        <dbReference type="EC" id="3.1.11.6"/>
    </reaction>
</comment>
<dbReference type="Proteomes" id="UP000236416">
    <property type="component" value="Unassembled WGS sequence"/>
</dbReference>
<name>A0A2K4MNP3_9NEIS</name>
<gene>
    <name evidence="5" type="primary">xseA</name>
    <name evidence="10" type="ORF">C2134_10785</name>
</gene>
<evidence type="ECO:0000259" key="8">
    <source>
        <dbReference type="Pfam" id="PF02601"/>
    </source>
</evidence>
<evidence type="ECO:0000256" key="6">
    <source>
        <dbReference type="RuleBase" id="RU004355"/>
    </source>
</evidence>
<dbReference type="GO" id="GO:0005737">
    <property type="term" value="C:cytoplasm"/>
    <property type="evidence" value="ECO:0007669"/>
    <property type="project" value="UniProtKB-SubCell"/>
</dbReference>
<keyword evidence="1 5" id="KW-0963">Cytoplasm</keyword>
<feature type="domain" description="OB-fold nucleic acid binding" evidence="9">
    <location>
        <begin position="14"/>
        <end position="107"/>
    </location>
</feature>
<evidence type="ECO:0000256" key="3">
    <source>
        <dbReference type="ARBA" id="ARBA00022801"/>
    </source>
</evidence>
<organism evidence="10 11">
    <name type="scientific">Chromobacterium sinusclupearum</name>
    <dbReference type="NCBI Taxonomy" id="2077146"/>
    <lineage>
        <taxon>Bacteria</taxon>
        <taxon>Pseudomonadati</taxon>
        <taxon>Pseudomonadota</taxon>
        <taxon>Betaproteobacteria</taxon>
        <taxon>Neisseriales</taxon>
        <taxon>Chromobacteriaceae</taxon>
        <taxon>Chromobacterium</taxon>
    </lineage>
</organism>
<feature type="coiled-coil region" evidence="7">
    <location>
        <begin position="357"/>
        <end position="384"/>
    </location>
</feature>
<evidence type="ECO:0000256" key="1">
    <source>
        <dbReference type="ARBA" id="ARBA00022490"/>
    </source>
</evidence>
<dbReference type="InterPro" id="IPR003753">
    <property type="entry name" value="Exonuc_VII_L"/>
</dbReference>
<feature type="domain" description="Exonuclease VII large subunit C-terminal" evidence="8">
    <location>
        <begin position="130"/>
        <end position="440"/>
    </location>
</feature>
<dbReference type="HAMAP" id="MF_00378">
    <property type="entry name" value="Exonuc_7_L"/>
    <property type="match status" value="1"/>
</dbReference>
<dbReference type="GO" id="GO:0009318">
    <property type="term" value="C:exodeoxyribonuclease VII complex"/>
    <property type="evidence" value="ECO:0007669"/>
    <property type="project" value="UniProtKB-UniRule"/>
</dbReference>
<dbReference type="GO" id="GO:0006308">
    <property type="term" value="P:DNA catabolic process"/>
    <property type="evidence" value="ECO:0007669"/>
    <property type="project" value="UniProtKB-UniRule"/>
</dbReference>
<dbReference type="CDD" id="cd04489">
    <property type="entry name" value="ExoVII_LU_OBF"/>
    <property type="match status" value="1"/>
</dbReference>
<evidence type="ECO:0000313" key="11">
    <source>
        <dbReference type="Proteomes" id="UP000236416"/>
    </source>
</evidence>
<dbReference type="PANTHER" id="PTHR30008:SF0">
    <property type="entry name" value="EXODEOXYRIBONUCLEASE 7 LARGE SUBUNIT"/>
    <property type="match status" value="1"/>
</dbReference>
<comment type="subunit">
    <text evidence="5">Heterooligomer composed of large and small subunits.</text>
</comment>
<sequence length="454" mass="50284">MTRPNFLDRNQDVISVSSLNRMARDLLEAGIPPVWIGGEISNLTLAASGHGYFSLKDGGAQVRCVMFRHKLALLPFRPQEGMQVELRGQVTLYEARGEFQISVGEMRAAGLGRLYEAFERLKARLQAEGLFDSSRKRELPAHPAAIGIVTSPAAAALRDVVSTLRRRMPGIPLILYPAQVQGEGSAQQIANAIRQAGERREADVLIICRGGGSIEDLWSFNEEIVARAVAACPIPTVSGVGHETDFTICDFVADRRAPTPTAAAELVSPNREHLAIQLEQAKRALERALGRLLTDKTQQLDFLGRRLTHPGSKLQAQRDKLGALSQTLRQRVHTMFDQGRWRLQLAASHLTRHQPDLAAQSQRLQQQQARLQRAQDRLLERRSQQLAQLSATLTAFNPEAVLARGYAIVQKRNGQAVKNPAELQDHERVTLRLAEGSTEARIEHPQGVQPELPF</sequence>
<evidence type="ECO:0000256" key="4">
    <source>
        <dbReference type="ARBA" id="ARBA00022839"/>
    </source>
</evidence>
<evidence type="ECO:0000256" key="7">
    <source>
        <dbReference type="SAM" id="Coils"/>
    </source>
</evidence>
<dbReference type="EC" id="3.1.11.6" evidence="5"/>
<comment type="similarity">
    <text evidence="5 6">Belongs to the XseA family.</text>
</comment>
<dbReference type="NCBIfam" id="TIGR00237">
    <property type="entry name" value="xseA"/>
    <property type="match status" value="1"/>
</dbReference>
<comment type="function">
    <text evidence="5">Bidirectionally degrades single-stranded DNA into large acid-insoluble oligonucleotides, which are then degraded further into small acid-soluble oligonucleotides.</text>
</comment>
<evidence type="ECO:0000256" key="5">
    <source>
        <dbReference type="HAMAP-Rule" id="MF_00378"/>
    </source>
</evidence>
<dbReference type="AlphaFoldDB" id="A0A2K4MNP3"/>
<dbReference type="GO" id="GO:0008855">
    <property type="term" value="F:exodeoxyribonuclease VII activity"/>
    <property type="evidence" value="ECO:0007669"/>
    <property type="project" value="UniProtKB-UniRule"/>
</dbReference>
<dbReference type="PANTHER" id="PTHR30008">
    <property type="entry name" value="EXODEOXYRIBONUCLEASE 7 LARGE SUBUNIT"/>
    <property type="match status" value="1"/>
</dbReference>
<dbReference type="InterPro" id="IPR025824">
    <property type="entry name" value="OB-fold_nuc-bd_dom"/>
</dbReference>